<reference evidence="4 5" key="1">
    <citation type="submission" date="2016-11" db="EMBL/GenBank/DDBJ databases">
        <title>A multilocus sequence analysis scheme for characterization of bacteria in the genus Thioclava.</title>
        <authorList>
            <person name="Liu Y."/>
            <person name="Shao Z."/>
        </authorList>
    </citation>
    <scope>NUCLEOTIDE SEQUENCE [LARGE SCALE GENOMIC DNA]</scope>
    <source>
        <strain evidence="4 5">TAW-CT134</strain>
    </source>
</reference>
<gene>
    <name evidence="4" type="ORF">BMI91_11330</name>
</gene>
<evidence type="ECO:0000256" key="1">
    <source>
        <dbReference type="ARBA" id="ARBA00006464"/>
    </source>
</evidence>
<comment type="similarity">
    <text evidence="1">Belongs to the bacterial sugar transferase family.</text>
</comment>
<dbReference type="Pfam" id="PF02397">
    <property type="entry name" value="Bac_transf"/>
    <property type="match status" value="1"/>
</dbReference>
<sequence>MTLARRRRKRLFDLTLAVLALPVVLPLIVLVWLAVALVQGRPWFYGGERMHSPTRSFQMWKFRTMEAEAGDHGITAGHKRARITPLGQILRRCHADELPQIWNVLRGDMSFVGPRPPLREVVARFPQLYAQVLASPPGITGLASVQFAQKEARLLARCQTAEEALRIYDQACVPEKARLDLLYQRQASWRLDLALIWQTLRGGIA</sequence>
<dbReference type="RefSeq" id="WP_078604966.1">
    <property type="nucleotide sequence ID" value="NZ_MPZV01000002.1"/>
</dbReference>
<evidence type="ECO:0000256" key="2">
    <source>
        <dbReference type="ARBA" id="ARBA00023169"/>
    </source>
</evidence>
<evidence type="ECO:0000313" key="4">
    <source>
        <dbReference type="EMBL" id="OOY24604.1"/>
    </source>
</evidence>
<dbReference type="EMBL" id="MPZV01000002">
    <property type="protein sequence ID" value="OOY24604.1"/>
    <property type="molecule type" value="Genomic_DNA"/>
</dbReference>
<evidence type="ECO:0000313" key="5">
    <source>
        <dbReference type="Proteomes" id="UP000190787"/>
    </source>
</evidence>
<comment type="caution">
    <text evidence="4">The sequence shown here is derived from an EMBL/GenBank/DDBJ whole genome shotgun (WGS) entry which is preliminary data.</text>
</comment>
<proteinExistence type="inferred from homology"/>
<keyword evidence="5" id="KW-1185">Reference proteome</keyword>
<dbReference type="Proteomes" id="UP000190787">
    <property type="component" value="Unassembled WGS sequence"/>
</dbReference>
<dbReference type="PANTHER" id="PTHR30576">
    <property type="entry name" value="COLANIC BIOSYNTHESIS UDP-GLUCOSE LIPID CARRIER TRANSFERASE"/>
    <property type="match status" value="1"/>
</dbReference>
<accession>A0ABX3N2D6</accession>
<feature type="domain" description="Bacterial sugar transferase" evidence="3">
    <location>
        <begin position="9"/>
        <end position="201"/>
    </location>
</feature>
<name>A0ABX3N2D6_9RHOB</name>
<dbReference type="GO" id="GO:0016740">
    <property type="term" value="F:transferase activity"/>
    <property type="evidence" value="ECO:0007669"/>
    <property type="project" value="UniProtKB-KW"/>
</dbReference>
<keyword evidence="2" id="KW-0270">Exopolysaccharide synthesis</keyword>
<evidence type="ECO:0000259" key="3">
    <source>
        <dbReference type="Pfam" id="PF02397"/>
    </source>
</evidence>
<protein>
    <submittedName>
        <fullName evidence="4">Sugar transferase</fullName>
    </submittedName>
</protein>
<keyword evidence="4" id="KW-0808">Transferase</keyword>
<dbReference type="InterPro" id="IPR003362">
    <property type="entry name" value="Bact_transf"/>
</dbReference>
<dbReference type="PANTHER" id="PTHR30576:SF20">
    <property type="entry name" value="QUINOVOSAMINEPHOSPHOTRANSFERAE-RELATED"/>
    <property type="match status" value="1"/>
</dbReference>
<organism evidence="4 5">
    <name type="scientific">Thioclava sediminum</name>
    <dbReference type="NCBI Taxonomy" id="1915319"/>
    <lineage>
        <taxon>Bacteria</taxon>
        <taxon>Pseudomonadati</taxon>
        <taxon>Pseudomonadota</taxon>
        <taxon>Alphaproteobacteria</taxon>
        <taxon>Rhodobacterales</taxon>
        <taxon>Paracoccaceae</taxon>
        <taxon>Thioclava</taxon>
    </lineage>
</organism>